<accession>X1VVC9</accession>
<sequence length="145" mass="16390">NEGMAHKEMGFDISRMIMAGKKLDPTIMIGYNSRDNPPSNADLALHHSEKIPGKPYIESEGTMTDYWGAYSKEQGLYGYINVGIYTEGKMAEQLKLTDKLLKNGCGYMFASTWLQNVPPNHHPGGDGTHCDPGIKWWLEYIRENY</sequence>
<reference evidence="1" key="1">
    <citation type="journal article" date="2014" name="Front. Microbiol.">
        <title>High frequency of phylogenetically diverse reductive dehalogenase-homologous genes in deep subseafloor sedimentary metagenomes.</title>
        <authorList>
            <person name="Kawai M."/>
            <person name="Futagami T."/>
            <person name="Toyoda A."/>
            <person name="Takaki Y."/>
            <person name="Nishi S."/>
            <person name="Hori S."/>
            <person name="Arai W."/>
            <person name="Tsubouchi T."/>
            <person name="Morono Y."/>
            <person name="Uchiyama I."/>
            <person name="Ito T."/>
            <person name="Fujiyama A."/>
            <person name="Inagaki F."/>
            <person name="Takami H."/>
        </authorList>
    </citation>
    <scope>NUCLEOTIDE SEQUENCE</scope>
    <source>
        <strain evidence="1">Expedition CK06-06</strain>
    </source>
</reference>
<evidence type="ECO:0000313" key="1">
    <source>
        <dbReference type="EMBL" id="GAJ14480.1"/>
    </source>
</evidence>
<name>X1VVC9_9ZZZZ</name>
<comment type="caution">
    <text evidence="1">The sequence shown here is derived from an EMBL/GenBank/DDBJ whole genome shotgun (WGS) entry which is preliminary data.</text>
</comment>
<protein>
    <submittedName>
        <fullName evidence="1">Uncharacterized protein</fullName>
    </submittedName>
</protein>
<organism evidence="1">
    <name type="scientific">marine sediment metagenome</name>
    <dbReference type="NCBI Taxonomy" id="412755"/>
    <lineage>
        <taxon>unclassified sequences</taxon>
        <taxon>metagenomes</taxon>
        <taxon>ecological metagenomes</taxon>
    </lineage>
</organism>
<dbReference type="AlphaFoldDB" id="X1VVC9"/>
<proteinExistence type="predicted"/>
<dbReference type="EMBL" id="BARW01025991">
    <property type="protein sequence ID" value="GAJ14480.1"/>
    <property type="molecule type" value="Genomic_DNA"/>
</dbReference>
<feature type="non-terminal residue" evidence="1">
    <location>
        <position position="1"/>
    </location>
</feature>
<gene>
    <name evidence="1" type="ORF">S12H4_42469</name>
</gene>